<gene>
    <name evidence="2" type="ORF">VNO80_09259</name>
</gene>
<accession>A0AAN9R9C6</accession>
<evidence type="ECO:0000313" key="3">
    <source>
        <dbReference type="Proteomes" id="UP001374584"/>
    </source>
</evidence>
<reference evidence="2 3" key="1">
    <citation type="submission" date="2024-01" db="EMBL/GenBank/DDBJ databases">
        <title>The genomes of 5 underutilized Papilionoideae crops provide insights into root nodulation and disease resistanc.</title>
        <authorList>
            <person name="Jiang F."/>
        </authorList>
    </citation>
    <scope>NUCLEOTIDE SEQUENCE [LARGE SCALE GENOMIC DNA]</scope>
    <source>
        <strain evidence="2">JINMINGXINNONG_FW02</strain>
        <tissue evidence="2">Leaves</tissue>
    </source>
</reference>
<dbReference type="Proteomes" id="UP001374584">
    <property type="component" value="Unassembled WGS sequence"/>
</dbReference>
<name>A0AAN9R9C6_PHACN</name>
<feature type="compositionally biased region" description="Pro residues" evidence="1">
    <location>
        <begin position="23"/>
        <end position="34"/>
    </location>
</feature>
<sequence>MKQRKEELEGDVYESMAEVVPRSPVPPPPPPPLPKFFSKPKPEESVTNREIAKFWRQKRIEEEDHLLAAIKAAARLRARNLTEQEYQRFELSLESDNDCDATKKETVKLNVGANVCCKTVSKDQEVRVGIKDWWTKSKYAYLNQPAIDSMDLPKKRSSTYVPNFLSYQPKPLYPSAIGVF</sequence>
<feature type="region of interest" description="Disordered" evidence="1">
    <location>
        <begin position="1"/>
        <end position="43"/>
    </location>
</feature>
<evidence type="ECO:0000256" key="1">
    <source>
        <dbReference type="SAM" id="MobiDB-lite"/>
    </source>
</evidence>
<organism evidence="2 3">
    <name type="scientific">Phaseolus coccineus</name>
    <name type="common">Scarlet runner bean</name>
    <name type="synonym">Phaseolus multiflorus</name>
    <dbReference type="NCBI Taxonomy" id="3886"/>
    <lineage>
        <taxon>Eukaryota</taxon>
        <taxon>Viridiplantae</taxon>
        <taxon>Streptophyta</taxon>
        <taxon>Embryophyta</taxon>
        <taxon>Tracheophyta</taxon>
        <taxon>Spermatophyta</taxon>
        <taxon>Magnoliopsida</taxon>
        <taxon>eudicotyledons</taxon>
        <taxon>Gunneridae</taxon>
        <taxon>Pentapetalae</taxon>
        <taxon>rosids</taxon>
        <taxon>fabids</taxon>
        <taxon>Fabales</taxon>
        <taxon>Fabaceae</taxon>
        <taxon>Papilionoideae</taxon>
        <taxon>50 kb inversion clade</taxon>
        <taxon>NPAAA clade</taxon>
        <taxon>indigoferoid/millettioid clade</taxon>
        <taxon>Phaseoleae</taxon>
        <taxon>Phaseolus</taxon>
    </lineage>
</organism>
<proteinExistence type="predicted"/>
<dbReference type="PANTHER" id="PTHR33872:SF7">
    <property type="entry name" value="OSJNBA0084K11.10-LIKE PROTEIN"/>
    <property type="match status" value="1"/>
</dbReference>
<evidence type="ECO:0000313" key="2">
    <source>
        <dbReference type="EMBL" id="KAK7367250.1"/>
    </source>
</evidence>
<dbReference type="EMBL" id="JAYMYR010000004">
    <property type="protein sequence ID" value="KAK7367250.1"/>
    <property type="molecule type" value="Genomic_DNA"/>
</dbReference>
<keyword evidence="3" id="KW-1185">Reference proteome</keyword>
<protein>
    <submittedName>
        <fullName evidence="2">Uncharacterized protein</fullName>
    </submittedName>
</protein>
<dbReference type="PANTHER" id="PTHR33872">
    <property type="entry name" value="DNA POLYMERASE EPSILON CATALYTIC SUBUNIT A"/>
    <property type="match status" value="1"/>
</dbReference>
<comment type="caution">
    <text evidence="2">The sequence shown here is derived from an EMBL/GenBank/DDBJ whole genome shotgun (WGS) entry which is preliminary data.</text>
</comment>
<dbReference type="AlphaFoldDB" id="A0AAN9R9C6"/>